<evidence type="ECO:0000256" key="1">
    <source>
        <dbReference type="ARBA" id="ARBA00022821"/>
    </source>
</evidence>
<feature type="domain" description="Disease resistance protein At4g27190-like leucine-rich repeats" evidence="3">
    <location>
        <begin position="75"/>
        <end position="200"/>
    </location>
</feature>
<dbReference type="Pfam" id="PF23247">
    <property type="entry name" value="LRR_RPS2"/>
    <property type="match status" value="2"/>
</dbReference>
<reference evidence="4 5" key="1">
    <citation type="submission" date="2019-07" db="EMBL/GenBank/DDBJ databases">
        <title>WGS assembly of Gossypium mustelinum.</title>
        <authorList>
            <person name="Chen Z.J."/>
            <person name="Sreedasyam A."/>
            <person name="Ando A."/>
            <person name="Song Q."/>
            <person name="De L."/>
            <person name="Hulse-Kemp A."/>
            <person name="Ding M."/>
            <person name="Ye W."/>
            <person name="Kirkbride R."/>
            <person name="Jenkins J."/>
            <person name="Plott C."/>
            <person name="Lovell J."/>
            <person name="Lin Y.-M."/>
            <person name="Vaughn R."/>
            <person name="Liu B."/>
            <person name="Li W."/>
            <person name="Simpson S."/>
            <person name="Scheffler B."/>
            <person name="Saski C."/>
            <person name="Grover C."/>
            <person name="Hu G."/>
            <person name="Conover J."/>
            <person name="Carlson J."/>
            <person name="Shu S."/>
            <person name="Boston L."/>
            <person name="Williams M."/>
            <person name="Peterson D."/>
            <person name="Mcgee K."/>
            <person name="Jones D."/>
            <person name="Wendel J."/>
            <person name="Stelly D."/>
            <person name="Grimwood J."/>
            <person name="Schmutz J."/>
        </authorList>
    </citation>
    <scope>NUCLEOTIDE SEQUENCE [LARGE SCALE GENOMIC DNA]</scope>
    <source>
        <strain evidence="4">1408120.09</strain>
    </source>
</reference>
<dbReference type="InterPro" id="IPR057135">
    <property type="entry name" value="At4g27190-like_LRR"/>
</dbReference>
<feature type="domain" description="Reverse transcriptase zinc-binding" evidence="2">
    <location>
        <begin position="357"/>
        <end position="423"/>
    </location>
</feature>
<dbReference type="EMBL" id="CM017646">
    <property type="protein sequence ID" value="TYJ12402.1"/>
    <property type="molecule type" value="Genomic_DNA"/>
</dbReference>
<protein>
    <submittedName>
        <fullName evidence="4">Uncharacterized protein</fullName>
    </submittedName>
</protein>
<dbReference type="SUPFAM" id="SSF52058">
    <property type="entry name" value="L domain-like"/>
    <property type="match status" value="1"/>
</dbReference>
<dbReference type="PANTHER" id="PTHR33463:SF192">
    <property type="entry name" value="DISEASE RESISTANCE PROTEIN RPS2-LIKE"/>
    <property type="match status" value="1"/>
</dbReference>
<gene>
    <name evidence="4" type="ORF">E1A91_A11G347300v1</name>
</gene>
<keyword evidence="1" id="KW-0611">Plant defense</keyword>
<dbReference type="PANTHER" id="PTHR33463">
    <property type="entry name" value="NB-ARC DOMAIN-CONTAINING PROTEIN-RELATED"/>
    <property type="match status" value="1"/>
</dbReference>
<name>A0A5D2XF90_GOSMU</name>
<dbReference type="InterPro" id="IPR026960">
    <property type="entry name" value="RVT-Znf"/>
</dbReference>
<proteinExistence type="predicted"/>
<dbReference type="InterPro" id="IPR032675">
    <property type="entry name" value="LRR_dom_sf"/>
</dbReference>
<evidence type="ECO:0000259" key="3">
    <source>
        <dbReference type="Pfam" id="PF23247"/>
    </source>
</evidence>
<evidence type="ECO:0000259" key="2">
    <source>
        <dbReference type="Pfam" id="PF13966"/>
    </source>
</evidence>
<dbReference type="Gene3D" id="3.80.10.10">
    <property type="entry name" value="Ribonuclease Inhibitor"/>
    <property type="match status" value="1"/>
</dbReference>
<dbReference type="Pfam" id="PF13966">
    <property type="entry name" value="zf-RVT"/>
    <property type="match status" value="1"/>
</dbReference>
<feature type="domain" description="Disease resistance protein At4g27190-like leucine-rich repeats" evidence="3">
    <location>
        <begin position="204"/>
        <end position="308"/>
    </location>
</feature>
<organism evidence="4 5">
    <name type="scientific">Gossypium mustelinum</name>
    <name type="common">Cotton</name>
    <name type="synonym">Gossypium caicoense</name>
    <dbReference type="NCBI Taxonomy" id="34275"/>
    <lineage>
        <taxon>Eukaryota</taxon>
        <taxon>Viridiplantae</taxon>
        <taxon>Streptophyta</taxon>
        <taxon>Embryophyta</taxon>
        <taxon>Tracheophyta</taxon>
        <taxon>Spermatophyta</taxon>
        <taxon>Magnoliopsida</taxon>
        <taxon>eudicotyledons</taxon>
        <taxon>Gunneridae</taxon>
        <taxon>Pentapetalae</taxon>
        <taxon>rosids</taxon>
        <taxon>malvids</taxon>
        <taxon>Malvales</taxon>
        <taxon>Malvaceae</taxon>
        <taxon>Malvoideae</taxon>
        <taxon>Gossypium</taxon>
    </lineage>
</organism>
<keyword evidence="5" id="KW-1185">Reference proteome</keyword>
<dbReference type="InterPro" id="IPR050905">
    <property type="entry name" value="Plant_NBS-LRR"/>
</dbReference>
<evidence type="ECO:0000313" key="5">
    <source>
        <dbReference type="Proteomes" id="UP000323597"/>
    </source>
</evidence>
<dbReference type="Proteomes" id="UP000323597">
    <property type="component" value="Chromosome A11"/>
</dbReference>
<accession>A0A5D2XF90</accession>
<evidence type="ECO:0000313" key="4">
    <source>
        <dbReference type="EMBL" id="TYJ12402.1"/>
    </source>
</evidence>
<dbReference type="AlphaFoldDB" id="A0A5D2XF90"/>
<sequence length="515" mass="59385">MHTTTWPALKQLKIYRCERIKIFGHEESQIPHSLFFSLKQLRIYRCGRIKIFGHKKSRIRHSLFLFEKVIPQLEEVSFSHGDIVMISDGLFEADLFCNIKFLRISCYFDESVVFPISFLRRFFNLEILHVVSCNFNELGSFESDACENKDMIITIPKIKELRLCSINNIRHLWKQDSPLDHICGSLKCLEVLQCGNLINLGLDLSSFENLTTLNIWKCNKMSELITSFKAQSLVCLVTLRIRECEMMRVVVASDGDDTSYEIIFKALKYLELHCLQSLTSFCSGNYTLRFPSLEQVALSQCPRMKNFYQGALSTPKLHKVQLTETDFEGRWAGDLNATIEQLNTEGCCGSQLWQKCDWGDLWNLKATPKIKIFIRDACCNAIASTENLAKRHIIENSSCPKCEEGKETIEHILFFCPPAQATWRASTFNYTPSPNDFKSLSDWWLKIKQLLQNSGANTAMSLIAWTCWGIWKARNEWMLEGRDEDPVNIWNNALKGYHKFMENMLPPTAPASKLI</sequence>